<reference evidence="1" key="2">
    <citation type="journal article" date="2020" name="Microorganisms">
        <title>Reliable Identification of Environmental Pseudomonas Isolates Using the rpoD Gene.</title>
        <authorList>
            <consortium name="The Broad Institute Genome Sequencing Platform"/>
            <person name="Girard L."/>
            <person name="Lood C."/>
            <person name="Rokni-Zadeh H."/>
            <person name="van Noort V."/>
            <person name="Lavigne R."/>
            <person name="De Mot R."/>
        </authorList>
    </citation>
    <scope>NUCLEOTIDE SEQUENCE</scope>
    <source>
        <strain evidence="1">SWRI10</strain>
    </source>
</reference>
<accession>A0A923FX59</accession>
<dbReference type="RefSeq" id="WP_186553593.1">
    <property type="nucleotide sequence ID" value="NZ_JABWRE020000001.1"/>
</dbReference>
<dbReference type="AlphaFoldDB" id="A0A923FX59"/>
<comment type="caution">
    <text evidence="1">The sequence shown here is derived from an EMBL/GenBank/DDBJ whole genome shotgun (WGS) entry which is preliminary data.</text>
</comment>
<proteinExistence type="predicted"/>
<dbReference type="InterPro" id="IPR029069">
    <property type="entry name" value="HotDog_dom_sf"/>
</dbReference>
<dbReference type="SUPFAM" id="SSF54637">
    <property type="entry name" value="Thioesterase/thiol ester dehydrase-isomerase"/>
    <property type="match status" value="1"/>
</dbReference>
<dbReference type="Proteomes" id="UP001621534">
    <property type="component" value="Unassembled WGS sequence"/>
</dbReference>
<dbReference type="EMBL" id="JAHWXS010000002">
    <property type="protein sequence ID" value="MFK5732622.1"/>
    <property type="molecule type" value="Genomic_DNA"/>
</dbReference>
<reference evidence="1" key="3">
    <citation type="submission" date="2020-07" db="EMBL/GenBank/DDBJ databases">
        <authorList>
            <person name="Lood C."/>
            <person name="Girard L."/>
        </authorList>
    </citation>
    <scope>NUCLEOTIDE SEQUENCE</scope>
    <source>
        <strain evidence="1">SWRI10</strain>
    </source>
</reference>
<dbReference type="Gene3D" id="3.10.129.10">
    <property type="entry name" value="Hotdog Thioesterase"/>
    <property type="match status" value="1"/>
</dbReference>
<keyword evidence="4" id="KW-1185">Reference proteome</keyword>
<evidence type="ECO:0000313" key="3">
    <source>
        <dbReference type="EMBL" id="MFK5732622.1"/>
    </source>
</evidence>
<organism evidence="1">
    <name type="scientific">Pseudomonas urmiensis</name>
    <dbReference type="NCBI Taxonomy" id="2745493"/>
    <lineage>
        <taxon>Bacteria</taxon>
        <taxon>Pseudomonadati</taxon>
        <taxon>Pseudomonadota</taxon>
        <taxon>Gammaproteobacteria</taxon>
        <taxon>Pseudomonadales</taxon>
        <taxon>Pseudomonadaceae</taxon>
        <taxon>Pseudomonas</taxon>
    </lineage>
</organism>
<reference evidence="2" key="4">
    <citation type="submission" date="2021-06" db="EMBL/GenBank/DDBJ databases">
        <title>Updating the genus Pseudomonas: Description of 43 new species and partition of the Pseudomonas putida group.</title>
        <authorList>
            <person name="Girard L."/>
            <person name="Lood C."/>
            <person name="Vandamme P."/>
            <person name="Rokni-Zadeh H."/>
            <person name="Van Noort V."/>
            <person name="Hofte M."/>
            <person name="Lavigne R."/>
            <person name="De Mot R."/>
        </authorList>
    </citation>
    <scope>NUCLEOTIDE SEQUENCE</scope>
    <source>
        <strain evidence="2">SWRI10</strain>
    </source>
</reference>
<evidence type="ECO:0000313" key="2">
    <source>
        <dbReference type="EMBL" id="MBV4535733.1"/>
    </source>
</evidence>
<dbReference type="CDD" id="cd03443">
    <property type="entry name" value="PaaI_thioesterase"/>
    <property type="match status" value="1"/>
</dbReference>
<reference evidence="3" key="5">
    <citation type="submission" date="2021-07" db="EMBL/GenBank/DDBJ databases">
        <authorList>
            <person name="Wevar Oller A.L."/>
            <person name="Talano M.A."/>
            <person name="Torres Tejerizo G.A."/>
            <person name="Agostini E."/>
        </authorList>
    </citation>
    <scope>NUCLEOTIDE SEQUENCE</scope>
    <source>
        <strain evidence="3">AW4</strain>
    </source>
</reference>
<sequence length="147" mass="16340">MDKDTLFCRTTDGQHSLPHAASLLGWQLILYHKVKRQAEVLFTATSSLTNEEGFIHAGMLSAMIEECMGPAVFAMLASNQVARCTGLDIQLRVPVTPGRFVGVGTQYMSRGHRRYARGELWDEQGTLVVEGTARYEVIQQPLRESAN</sequence>
<protein>
    <submittedName>
        <fullName evidence="1">PaaI family thioesterase</fullName>
    </submittedName>
</protein>
<dbReference type="Proteomes" id="UP000599879">
    <property type="component" value="Unassembled WGS sequence"/>
</dbReference>
<evidence type="ECO:0000313" key="1">
    <source>
        <dbReference type="EMBL" id="MBC3440026.1"/>
    </source>
</evidence>
<gene>
    <name evidence="2" type="ORF">HU737_007080</name>
    <name evidence="1" type="ORF">HU737_04975</name>
    <name evidence="3" type="ORF">KW869_03720</name>
</gene>
<dbReference type="EMBL" id="JABWRE010000002">
    <property type="protein sequence ID" value="MBC3440026.1"/>
    <property type="molecule type" value="Genomic_DNA"/>
</dbReference>
<evidence type="ECO:0000313" key="4">
    <source>
        <dbReference type="Proteomes" id="UP001621534"/>
    </source>
</evidence>
<reference evidence="3 4" key="1">
    <citation type="journal article" date="2012" name="Plant Soil">
        <title>Screening of plant growth-promoting traits in arsenic-resistant bacteria isolated from the rhizosphere of soybean plants from Argentinean agricultural soil.</title>
        <authorList>
            <person name="Wevar Oller A.L."/>
            <person name="Talano M.A."/>
            <person name="Agostini E."/>
        </authorList>
    </citation>
    <scope>NUCLEOTIDE SEQUENCE [LARGE SCALE GENOMIC DNA]</scope>
    <source>
        <strain evidence="3 4">AW4</strain>
    </source>
</reference>
<dbReference type="EMBL" id="JABWRE020000001">
    <property type="protein sequence ID" value="MBV4535733.1"/>
    <property type="molecule type" value="Genomic_DNA"/>
</dbReference>
<name>A0A923FX59_9PSED</name>